<comment type="caution">
    <text evidence="7">The sequence shown here is derived from an EMBL/GenBank/DDBJ whole genome shotgun (WGS) entry which is preliminary data.</text>
</comment>
<evidence type="ECO:0000313" key="8">
    <source>
        <dbReference type="Proteomes" id="UP001521785"/>
    </source>
</evidence>
<accession>A0ABR3R653</accession>
<feature type="compositionally biased region" description="Low complexity" evidence="5">
    <location>
        <begin position="206"/>
        <end position="223"/>
    </location>
</feature>
<evidence type="ECO:0000313" key="7">
    <source>
        <dbReference type="EMBL" id="KAL1599901.1"/>
    </source>
</evidence>
<evidence type="ECO:0000256" key="2">
    <source>
        <dbReference type="ARBA" id="ARBA00022448"/>
    </source>
</evidence>
<dbReference type="InterPro" id="IPR039481">
    <property type="entry name" value="EXOC2/Sec5_N_dom"/>
</dbReference>
<comment type="similarity">
    <text evidence="1 4">Belongs to the SEC5 family.</text>
</comment>
<sequence length="1044" mass="116162">MESIETQLLNKYNIPTLFPAQWPEEKDNSSDSEDDASAAQRSQTSQPVRRSKSRFSVLEPSGSFTRKRDGVEKTKEGVENLVQKDEQDPLGTYPSVVQVLRQRGLAVEDDVKLRNRFLLSSTTFSPSLFLSNVHSSASTDSLLSGLDFLSRSIEKKSASLKVLVEANFERFVGAKATIDRVYSEMRADGQEAPEPPPSPSRRPGHSRGPSRSSFSARPRGASATLTPQAVAQANGEKKKNALVKESEYGVHGIKVPLTEVAVKAEEVWGPALGGKDKEDTLKEILSSVEKNRGLFEVGSAIQDAIRRKDHETIVEEYTRARKFAEDTRYIVEQASYSKTPLTDSQIHQIIVTARMWADVEHQVETFKRDAWKRLTATHFTRHVSGTEQSKEQYMELISIMLELGVEDSPIWVWLLSRYEHLRKRLLESCDRARMEIEFLRRLLGNQPKPSLKTLLKHLRAVPTNSKITAEPAKLDTLKTIEFWEYMHASMTALLAANGGILGEIVEYWDIAQSFIDGKAQKSLPMGFNNQSSVHHNLSPSNVTELEKGITELVNIIREHLFSFFAEPPIEDITSLYSPLPTSPTPTTPRTPLSAALSPTMGSKFRFDPNSAPPPSPKRGDAWEKYAFWPPHSNALSGSHYLAKSLVLIGTAANELASLRLSQTGSTVRLDEALRVLVGGVRERCVQAVCAAWNTDAESLKVLEDWTRDADRKDITTMPTRFLAVQSFLLNNLQKIMYVEASSKTAVDVLVPPSSKLLQMVRSQFVTSLYRTLSGMVECAEKGRAALGKDFEIKSDDLTVDDEEGRNGGWGKVDASKRSIRLLLTLSNMTSFQTEITPQLITLFETLFSVSLTDESKKIDGVLSQLDAQLFKSYNQPHAARIAGTIEAGIFSPQWAPPSAPGKSVADRQPSPYVFTILLGLVLVHTEVSTTSPPLTPRILRALFEATTTSLIKTFNDPRLSNINLQALMQATLDVEFMAQTLASYTTEAASATQTEIYQVLDGKTDNEARVRLQGELGNLRGTLKALREGTRVEFSCFRREKRPR</sequence>
<keyword evidence="3 4" id="KW-0268">Exocytosis</keyword>
<dbReference type="PANTHER" id="PTHR13043">
    <property type="entry name" value="EXOCYST COMPLEX COMPONENT SEC5"/>
    <property type="match status" value="1"/>
</dbReference>
<name>A0ABR3R653_9PLEO</name>
<dbReference type="Pfam" id="PF15469">
    <property type="entry name" value="Sec5"/>
    <property type="match status" value="1"/>
</dbReference>
<gene>
    <name evidence="7" type="primary">SEC5</name>
    <name evidence="7" type="ORF">SLS60_007706</name>
</gene>
<organism evidence="7 8">
    <name type="scientific">Paraconiothyrium brasiliense</name>
    <dbReference type="NCBI Taxonomy" id="300254"/>
    <lineage>
        <taxon>Eukaryota</taxon>
        <taxon>Fungi</taxon>
        <taxon>Dikarya</taxon>
        <taxon>Ascomycota</taxon>
        <taxon>Pezizomycotina</taxon>
        <taxon>Dothideomycetes</taxon>
        <taxon>Pleosporomycetidae</taxon>
        <taxon>Pleosporales</taxon>
        <taxon>Massarineae</taxon>
        <taxon>Didymosphaeriaceae</taxon>
        <taxon>Paraconiothyrium</taxon>
    </lineage>
</organism>
<dbReference type="InterPro" id="IPR029175">
    <property type="entry name" value="EXOC2/Sec5"/>
</dbReference>
<evidence type="ECO:0000256" key="3">
    <source>
        <dbReference type="ARBA" id="ARBA00022483"/>
    </source>
</evidence>
<feature type="region of interest" description="Disordered" evidence="5">
    <location>
        <begin position="187"/>
        <end position="237"/>
    </location>
</feature>
<proteinExistence type="inferred from homology"/>
<feature type="region of interest" description="Disordered" evidence="5">
    <location>
        <begin position="16"/>
        <end position="75"/>
    </location>
</feature>
<evidence type="ECO:0000259" key="6">
    <source>
        <dbReference type="Pfam" id="PF15469"/>
    </source>
</evidence>
<evidence type="ECO:0000256" key="1">
    <source>
        <dbReference type="ARBA" id="ARBA00010578"/>
    </source>
</evidence>
<keyword evidence="8" id="KW-1185">Reference proteome</keyword>
<feature type="domain" description="Exocyst complex component EXOC2/Sec5 N-terminal" evidence="6">
    <location>
        <begin position="87"/>
        <end position="1037"/>
    </location>
</feature>
<keyword evidence="4" id="KW-0653">Protein transport</keyword>
<protein>
    <recommendedName>
        <fullName evidence="4">Exocyst complex component SEC5</fullName>
    </recommendedName>
</protein>
<comment type="subunit">
    <text evidence="4">Component of the exocyst complex.</text>
</comment>
<evidence type="ECO:0000256" key="5">
    <source>
        <dbReference type="SAM" id="MobiDB-lite"/>
    </source>
</evidence>
<reference evidence="7 8" key="1">
    <citation type="submission" date="2024-02" db="EMBL/GenBank/DDBJ databases">
        <title>De novo assembly and annotation of 12 fungi associated with fruit tree decline syndrome in Ontario, Canada.</title>
        <authorList>
            <person name="Sulman M."/>
            <person name="Ellouze W."/>
            <person name="Ilyukhin E."/>
        </authorList>
    </citation>
    <scope>NUCLEOTIDE SEQUENCE [LARGE SCALE GENOMIC DNA]</scope>
    <source>
        <strain evidence="7 8">M42-189</strain>
    </source>
</reference>
<evidence type="ECO:0000256" key="4">
    <source>
        <dbReference type="RuleBase" id="RU365069"/>
    </source>
</evidence>
<dbReference type="Proteomes" id="UP001521785">
    <property type="component" value="Unassembled WGS sequence"/>
</dbReference>
<feature type="compositionally biased region" description="Basic and acidic residues" evidence="5">
    <location>
        <begin position="66"/>
        <end position="75"/>
    </location>
</feature>
<comment type="function">
    <text evidence="4">Component of the exocyst complex involved in the docking of exocytic vesicles with fusion sites on the plasma membrane.</text>
</comment>
<dbReference type="PANTHER" id="PTHR13043:SF1">
    <property type="entry name" value="EXOCYST COMPLEX COMPONENT 2"/>
    <property type="match status" value="1"/>
</dbReference>
<dbReference type="EMBL" id="JAKJXO020000010">
    <property type="protein sequence ID" value="KAL1599901.1"/>
    <property type="molecule type" value="Genomic_DNA"/>
</dbReference>
<keyword evidence="2 4" id="KW-0813">Transport</keyword>